<keyword evidence="6 12" id="KW-1133">Transmembrane helix</keyword>
<evidence type="ECO:0000256" key="8">
    <source>
        <dbReference type="ARBA" id="ARBA00023224"/>
    </source>
</evidence>
<keyword evidence="3" id="KW-0145">Chemotaxis</keyword>
<feature type="domain" description="Methyl-accepting transducer" evidence="13">
    <location>
        <begin position="364"/>
        <end position="600"/>
    </location>
</feature>
<keyword evidence="17" id="KW-1185">Reference proteome</keyword>
<evidence type="ECO:0000256" key="2">
    <source>
        <dbReference type="ARBA" id="ARBA00022475"/>
    </source>
</evidence>
<comment type="subcellular location">
    <subcellularLocation>
        <location evidence="1">Cell inner membrane</location>
        <topology evidence="1">Multi-pass membrane protein</topology>
    </subcellularLocation>
</comment>
<sequence>MNILSSFKGRIISVAVLLLVASLAISSFLSYRQLSSSILRNIDEYSMLKIDSSSDRITDWFQTIKEGVIATAPDFAIDRSDLQITLMVKQIASVSKASDFVVGFEDGRSYGAKSGMRSLALYDPRVRGWYKAAKQKRSTVITGIYKGASSGKLMISIAEPFFYEDKFRGVLLADLDLDLLGEVVNESPFPGAMTGLYDDKGTTVASTGEVDVPGKTKLSDFPELVELERHVLSKEQGIFDYTLGGVDKIAYFKEIVLDEENSWHLLVGIDKSVAHAEVDEAVNKSLATAGILLVFAIVIILVVLNRIYRPILDLKSTIVELSQGNGDLTRRLDVYTNDDLGQIAEAVNTFIGNLQAMMLEVSQSTEHISEGIQQLKTQTELNNNVLTAHYSETEQVVTAVNEMSSTAESVSQSASQSASFTQKTSEEAEQSKRVVDGAVSSVAALIDEVESMALSIQAMNEDTQKIGSVLGVIGEIADQTNLLALNAAIEAARAGEHGRGFAVVADEVRALAARTQQSTSEINEMLSNLRNGASSVVAAMDVTKNSCQQTADTTSNVNESLDSMATSVVEINDLGIQIATAAEQQSTVTEEISRNMMAIQEMVSQLTDNGTQTMDSTNNLASSNEQLVAIVRQFKLQ</sequence>
<evidence type="ECO:0000259" key="13">
    <source>
        <dbReference type="PROSITE" id="PS50111"/>
    </source>
</evidence>
<evidence type="ECO:0000256" key="10">
    <source>
        <dbReference type="PROSITE-ProRule" id="PRU00284"/>
    </source>
</evidence>
<dbReference type="SMART" id="SM00304">
    <property type="entry name" value="HAMP"/>
    <property type="match status" value="2"/>
</dbReference>
<keyword evidence="7 12" id="KW-0472">Membrane</keyword>
<proteinExistence type="inferred from homology"/>
<evidence type="ECO:0000256" key="6">
    <source>
        <dbReference type="ARBA" id="ARBA00022989"/>
    </source>
</evidence>
<dbReference type="PROSITE" id="PS50111">
    <property type="entry name" value="CHEMOTAXIS_TRANSDUC_2"/>
    <property type="match status" value="1"/>
</dbReference>
<evidence type="ECO:0000259" key="14">
    <source>
        <dbReference type="PROSITE" id="PS50192"/>
    </source>
</evidence>
<dbReference type="InterPro" id="IPR003660">
    <property type="entry name" value="HAMP_dom"/>
</dbReference>
<dbReference type="PROSITE" id="PS50885">
    <property type="entry name" value="HAMP"/>
    <property type="match status" value="1"/>
</dbReference>
<dbReference type="InterPro" id="IPR000727">
    <property type="entry name" value="T_SNARE_dom"/>
</dbReference>
<keyword evidence="2" id="KW-1003">Cell membrane</keyword>
<name>A0A1Q9GZ26_9GAMM</name>
<accession>A0A1Q9GZ26</accession>
<dbReference type="CDD" id="cd11386">
    <property type="entry name" value="MCP_signal"/>
    <property type="match status" value="1"/>
</dbReference>
<comment type="similarity">
    <text evidence="9">Belongs to the methyl-accepting chemotaxis (MCP) protein family.</text>
</comment>
<gene>
    <name evidence="16" type="ORF">BIT28_15895</name>
</gene>
<dbReference type="PRINTS" id="PR00260">
    <property type="entry name" value="CHEMTRNSDUCR"/>
</dbReference>
<keyword evidence="5 12" id="KW-0812">Transmembrane</keyword>
<dbReference type="GO" id="GO:0005886">
    <property type="term" value="C:plasma membrane"/>
    <property type="evidence" value="ECO:0007669"/>
    <property type="project" value="UniProtKB-SubCell"/>
</dbReference>
<reference evidence="16 17" key="1">
    <citation type="submission" date="2016-09" db="EMBL/GenBank/DDBJ databases">
        <title>Photobacterium proteolyticum sp. nov. a protease producing bacterium isolated from ocean sediments of Laizhou Bay.</title>
        <authorList>
            <person name="Li Y."/>
        </authorList>
    </citation>
    <scope>NUCLEOTIDE SEQUENCE [LARGE SCALE GENOMIC DNA]</scope>
    <source>
        <strain evidence="16 17">13-12</strain>
    </source>
</reference>
<dbReference type="Pfam" id="PF00015">
    <property type="entry name" value="MCPsignal"/>
    <property type="match status" value="1"/>
</dbReference>
<dbReference type="CDD" id="cd06225">
    <property type="entry name" value="HAMP"/>
    <property type="match status" value="1"/>
</dbReference>
<dbReference type="InterPro" id="IPR033479">
    <property type="entry name" value="dCache_1"/>
</dbReference>
<protein>
    <submittedName>
        <fullName evidence="16">Chemotaxis protein</fullName>
    </submittedName>
</protein>
<feature type="region of interest" description="Disordered" evidence="11">
    <location>
        <begin position="408"/>
        <end position="432"/>
    </location>
</feature>
<evidence type="ECO:0000256" key="3">
    <source>
        <dbReference type="ARBA" id="ARBA00022500"/>
    </source>
</evidence>
<dbReference type="InterPro" id="IPR004090">
    <property type="entry name" value="Chemotax_Me-accpt_rcpt"/>
</dbReference>
<evidence type="ECO:0000256" key="5">
    <source>
        <dbReference type="ARBA" id="ARBA00022692"/>
    </source>
</evidence>
<organism evidence="16 17">
    <name type="scientific">Photobacterium proteolyticum</name>
    <dbReference type="NCBI Taxonomy" id="1903952"/>
    <lineage>
        <taxon>Bacteria</taxon>
        <taxon>Pseudomonadati</taxon>
        <taxon>Pseudomonadota</taxon>
        <taxon>Gammaproteobacteria</taxon>
        <taxon>Vibrionales</taxon>
        <taxon>Vibrionaceae</taxon>
        <taxon>Photobacterium</taxon>
    </lineage>
</organism>
<dbReference type="GO" id="GO:0006935">
    <property type="term" value="P:chemotaxis"/>
    <property type="evidence" value="ECO:0007669"/>
    <property type="project" value="UniProtKB-KW"/>
</dbReference>
<keyword evidence="8 10" id="KW-0807">Transducer</keyword>
<dbReference type="PANTHER" id="PTHR32089">
    <property type="entry name" value="METHYL-ACCEPTING CHEMOTAXIS PROTEIN MCPB"/>
    <property type="match status" value="1"/>
</dbReference>
<evidence type="ECO:0000256" key="11">
    <source>
        <dbReference type="SAM" id="MobiDB-lite"/>
    </source>
</evidence>
<dbReference type="GO" id="GO:0007165">
    <property type="term" value="P:signal transduction"/>
    <property type="evidence" value="ECO:0007669"/>
    <property type="project" value="UniProtKB-KW"/>
</dbReference>
<dbReference type="STRING" id="1903952.BIT28_15895"/>
<feature type="compositionally biased region" description="Low complexity" evidence="11">
    <location>
        <begin position="408"/>
        <end position="423"/>
    </location>
</feature>
<dbReference type="SUPFAM" id="SSF58104">
    <property type="entry name" value="Methyl-accepting chemotaxis protein (MCP) signaling domain"/>
    <property type="match status" value="1"/>
</dbReference>
<dbReference type="PANTHER" id="PTHR32089:SF55">
    <property type="entry name" value="METHYL ACCEPTING SENSORY TRANSDUCER WITH CACHE_2 SMALL MOLECULE BINDING DOMAIN"/>
    <property type="match status" value="1"/>
</dbReference>
<evidence type="ECO:0000259" key="15">
    <source>
        <dbReference type="PROSITE" id="PS50885"/>
    </source>
</evidence>
<dbReference type="SMART" id="SM00283">
    <property type="entry name" value="MA"/>
    <property type="match status" value="1"/>
</dbReference>
<dbReference type="GO" id="GO:0004888">
    <property type="term" value="F:transmembrane signaling receptor activity"/>
    <property type="evidence" value="ECO:0007669"/>
    <property type="project" value="InterPro"/>
</dbReference>
<dbReference type="SUPFAM" id="SSF103190">
    <property type="entry name" value="Sensory domain-like"/>
    <property type="match status" value="1"/>
</dbReference>
<dbReference type="InterPro" id="IPR029151">
    <property type="entry name" value="Sensor-like_sf"/>
</dbReference>
<dbReference type="FunFam" id="1.10.287.950:FF:000001">
    <property type="entry name" value="Methyl-accepting chemotaxis sensory transducer"/>
    <property type="match status" value="1"/>
</dbReference>
<feature type="transmembrane region" description="Helical" evidence="12">
    <location>
        <begin position="286"/>
        <end position="308"/>
    </location>
</feature>
<dbReference type="Proteomes" id="UP000186905">
    <property type="component" value="Unassembled WGS sequence"/>
</dbReference>
<dbReference type="PROSITE" id="PS50192">
    <property type="entry name" value="T_SNARE"/>
    <property type="match status" value="1"/>
</dbReference>
<evidence type="ECO:0000313" key="17">
    <source>
        <dbReference type="Proteomes" id="UP000186905"/>
    </source>
</evidence>
<dbReference type="Pfam" id="PF02743">
    <property type="entry name" value="dCache_1"/>
    <property type="match status" value="1"/>
</dbReference>
<keyword evidence="4" id="KW-0997">Cell inner membrane</keyword>
<dbReference type="Pfam" id="PF00672">
    <property type="entry name" value="HAMP"/>
    <property type="match status" value="1"/>
</dbReference>
<evidence type="ECO:0000256" key="4">
    <source>
        <dbReference type="ARBA" id="ARBA00022519"/>
    </source>
</evidence>
<evidence type="ECO:0000256" key="1">
    <source>
        <dbReference type="ARBA" id="ARBA00004429"/>
    </source>
</evidence>
<comment type="caution">
    <text evidence="16">The sequence shown here is derived from an EMBL/GenBank/DDBJ whole genome shotgun (WGS) entry which is preliminary data.</text>
</comment>
<evidence type="ECO:0000256" key="12">
    <source>
        <dbReference type="SAM" id="Phobius"/>
    </source>
</evidence>
<dbReference type="EMBL" id="MJIL01000046">
    <property type="protein sequence ID" value="OLQ80554.1"/>
    <property type="molecule type" value="Genomic_DNA"/>
</dbReference>
<dbReference type="AlphaFoldDB" id="A0A1Q9GZ26"/>
<evidence type="ECO:0000256" key="9">
    <source>
        <dbReference type="ARBA" id="ARBA00029447"/>
    </source>
</evidence>
<dbReference type="CDD" id="cd12913">
    <property type="entry name" value="PDC1_MCP_like"/>
    <property type="match status" value="1"/>
</dbReference>
<feature type="domain" description="T-SNARE coiled-coil homology" evidence="14">
    <location>
        <begin position="551"/>
        <end position="613"/>
    </location>
</feature>
<dbReference type="Gene3D" id="1.10.287.950">
    <property type="entry name" value="Methyl-accepting chemotaxis protein"/>
    <property type="match status" value="1"/>
</dbReference>
<evidence type="ECO:0000256" key="7">
    <source>
        <dbReference type="ARBA" id="ARBA00023136"/>
    </source>
</evidence>
<dbReference type="RefSeq" id="WP_075762274.1">
    <property type="nucleotide sequence ID" value="NZ_MJIL01000046.1"/>
</dbReference>
<dbReference type="Gene3D" id="3.30.450.20">
    <property type="entry name" value="PAS domain"/>
    <property type="match status" value="2"/>
</dbReference>
<feature type="domain" description="HAMP" evidence="15">
    <location>
        <begin position="305"/>
        <end position="359"/>
    </location>
</feature>
<dbReference type="InterPro" id="IPR004089">
    <property type="entry name" value="MCPsignal_dom"/>
</dbReference>
<dbReference type="OrthoDB" id="2489132at2"/>
<evidence type="ECO:0000313" key="16">
    <source>
        <dbReference type="EMBL" id="OLQ80554.1"/>
    </source>
</evidence>